<feature type="repeat" description="HEAT" evidence="3">
    <location>
        <begin position="484"/>
        <end position="521"/>
    </location>
</feature>
<feature type="repeat" description="HEAT" evidence="3">
    <location>
        <begin position="284"/>
        <end position="322"/>
    </location>
</feature>
<dbReference type="InterPro" id="IPR051023">
    <property type="entry name" value="PP2A_Regulatory_Subunit_A"/>
</dbReference>
<dbReference type="InterPro" id="IPR000357">
    <property type="entry name" value="HEAT"/>
</dbReference>
<dbReference type="Pfam" id="PF22646">
    <property type="entry name" value="PPP2R1A-like_HEAT"/>
    <property type="match status" value="1"/>
</dbReference>
<feature type="repeat" description="HEAT" evidence="3">
    <location>
        <begin position="523"/>
        <end position="561"/>
    </location>
</feature>
<feature type="repeat" description="HEAT" evidence="3">
    <location>
        <begin position="405"/>
        <end position="443"/>
    </location>
</feature>
<dbReference type="GO" id="GO:0019888">
    <property type="term" value="F:protein phosphatase regulator activity"/>
    <property type="evidence" value="ECO:0007669"/>
    <property type="project" value="TreeGrafter"/>
</dbReference>
<evidence type="ECO:0000256" key="2">
    <source>
        <dbReference type="ARBA" id="ARBA00038332"/>
    </source>
</evidence>
<name>A0A9Q1BY23_HOLLE</name>
<keyword evidence="1" id="KW-0677">Repeat</keyword>
<evidence type="ECO:0000256" key="1">
    <source>
        <dbReference type="ARBA" id="ARBA00022737"/>
    </source>
</evidence>
<dbReference type="OrthoDB" id="340346at2759"/>
<dbReference type="FunFam" id="1.25.10.10:FF:000011">
    <property type="entry name" value="Serine/threonine-protein phosphatase 2A regulatory subunit A alpha isoform"/>
    <property type="match status" value="1"/>
</dbReference>
<comment type="caution">
    <text evidence="5">The sequence shown here is derived from an EMBL/GenBank/DDBJ whole genome shotgun (WGS) entry which is preliminary data.</text>
</comment>
<dbReference type="GO" id="GO:0005634">
    <property type="term" value="C:nucleus"/>
    <property type="evidence" value="ECO:0007669"/>
    <property type="project" value="TreeGrafter"/>
</dbReference>
<dbReference type="InterPro" id="IPR021133">
    <property type="entry name" value="HEAT_type_2"/>
</dbReference>
<dbReference type="PANTHER" id="PTHR10648">
    <property type="entry name" value="SERINE/THREONINE-PROTEIN PHOSPHATASE PP2A 65 KDA REGULATORY SUBUNIT"/>
    <property type="match status" value="1"/>
</dbReference>
<evidence type="ECO:0000313" key="5">
    <source>
        <dbReference type="EMBL" id="KAJ8034822.1"/>
    </source>
</evidence>
<evidence type="ECO:0000259" key="4">
    <source>
        <dbReference type="Pfam" id="PF22646"/>
    </source>
</evidence>
<feature type="domain" description="Phosphatase PP2A regulatory subunit A/Splicing factor 3B subunit 1-like HEAT repeat" evidence="4">
    <location>
        <begin position="277"/>
        <end position="358"/>
    </location>
</feature>
<feature type="repeat" description="HEAT" evidence="3">
    <location>
        <begin position="327"/>
        <end position="365"/>
    </location>
</feature>
<dbReference type="Gene3D" id="1.25.10.10">
    <property type="entry name" value="Leucine-rich Repeat Variant"/>
    <property type="match status" value="1"/>
</dbReference>
<dbReference type="GO" id="GO:0000159">
    <property type="term" value="C:protein phosphatase type 2A complex"/>
    <property type="evidence" value="ECO:0007669"/>
    <property type="project" value="TreeGrafter"/>
</dbReference>
<dbReference type="Pfam" id="PF02985">
    <property type="entry name" value="HEAT"/>
    <property type="match status" value="2"/>
</dbReference>
<dbReference type="Pfam" id="PF13646">
    <property type="entry name" value="HEAT_2"/>
    <property type="match status" value="1"/>
</dbReference>
<dbReference type="EMBL" id="JAIZAY010000010">
    <property type="protein sequence ID" value="KAJ8034822.1"/>
    <property type="molecule type" value="Genomic_DNA"/>
</dbReference>
<feature type="repeat" description="HEAT" evidence="3">
    <location>
        <begin position="206"/>
        <end position="244"/>
    </location>
</feature>
<reference evidence="5" key="1">
    <citation type="submission" date="2021-10" db="EMBL/GenBank/DDBJ databases">
        <title>Tropical sea cucumber genome reveals ecological adaptation and Cuvierian tubules defense mechanism.</title>
        <authorList>
            <person name="Chen T."/>
        </authorList>
    </citation>
    <scope>NUCLEOTIDE SEQUENCE</scope>
    <source>
        <strain evidence="5">Nanhai2018</strain>
        <tissue evidence="5">Muscle</tissue>
    </source>
</reference>
<gene>
    <name evidence="5" type="ORF">HOLleu_21824</name>
</gene>
<dbReference type="AlphaFoldDB" id="A0A9Q1BY23"/>
<organism evidence="5 6">
    <name type="scientific">Holothuria leucospilota</name>
    <name type="common">Black long sea cucumber</name>
    <name type="synonym">Mertensiothuria leucospilota</name>
    <dbReference type="NCBI Taxonomy" id="206669"/>
    <lineage>
        <taxon>Eukaryota</taxon>
        <taxon>Metazoa</taxon>
        <taxon>Echinodermata</taxon>
        <taxon>Eleutherozoa</taxon>
        <taxon>Echinozoa</taxon>
        <taxon>Holothuroidea</taxon>
        <taxon>Aspidochirotacea</taxon>
        <taxon>Aspidochirotida</taxon>
        <taxon>Holothuriidae</taxon>
        <taxon>Holothuria</taxon>
    </lineage>
</organism>
<feature type="repeat" description="HEAT" evidence="3">
    <location>
        <begin position="366"/>
        <end position="404"/>
    </location>
</feature>
<dbReference type="SUPFAM" id="SSF48371">
    <property type="entry name" value="ARM repeat"/>
    <property type="match status" value="1"/>
</dbReference>
<keyword evidence="6" id="KW-1185">Reference proteome</keyword>
<dbReference type="PROSITE" id="PS50077">
    <property type="entry name" value="HEAT_REPEAT"/>
    <property type="match status" value="9"/>
</dbReference>
<evidence type="ECO:0000313" key="6">
    <source>
        <dbReference type="Proteomes" id="UP001152320"/>
    </source>
</evidence>
<comment type="similarity">
    <text evidence="2">Belongs to the phosphatase 2A regulatory subunit A family.</text>
</comment>
<feature type="repeat" description="HEAT" evidence="3">
    <location>
        <begin position="167"/>
        <end position="205"/>
    </location>
</feature>
<accession>A0A9Q1BY23</accession>
<proteinExistence type="inferred from homology"/>
<dbReference type="Proteomes" id="UP001152320">
    <property type="component" value="Chromosome 10"/>
</dbReference>
<feature type="repeat" description="HEAT" evidence="3">
    <location>
        <begin position="245"/>
        <end position="283"/>
    </location>
</feature>
<dbReference type="InterPro" id="IPR011989">
    <property type="entry name" value="ARM-like"/>
</dbReference>
<dbReference type="InterPro" id="IPR054573">
    <property type="entry name" value="PP2A/SF3B1-like_HEAT"/>
</dbReference>
<evidence type="ECO:0000256" key="3">
    <source>
        <dbReference type="PROSITE-ProRule" id="PRU00103"/>
    </source>
</evidence>
<dbReference type="PANTHER" id="PTHR10648:SF4">
    <property type="entry name" value="PROTEIN PHOSPHATASE 2 (FORMERLY 2A), REGULATORY SUBUNIT A, BETA ISOFORM-RELATED"/>
    <property type="match status" value="1"/>
</dbReference>
<protein>
    <submittedName>
        <fullName evidence="5">Serine/threonine-protein phosphatase 2A 65 kDa regulatory subunit A alpha isoform</fullName>
    </submittedName>
</protein>
<dbReference type="GO" id="GO:0005829">
    <property type="term" value="C:cytosol"/>
    <property type="evidence" value="ECO:0007669"/>
    <property type="project" value="TreeGrafter"/>
</dbReference>
<sequence length="589" mass="65104">MATSESADESLYPIAVLVDELRNEDVQRRLNSIKKLSTIALALGVERTVKELIPFLTETIYDEDEVLLALAQQLGAFTPLVGGPENVHCLLAPLESLAAVEETVVRDKAVESLRKLADEHSVEALESHFIPMVKRLTSGDWFTSRTSACGLYSVAYPRASHESQESLRKAFRSLCGDDTPMVRRAAASKIGEFATVLDVEHVKSDLMPTFVTLANDEQDSVRLLGVEAAIKIAELLSNTDTEALIMPTIKQCAEDKSWRVRYMVADKFTELQSAVGKEITQQDLVSAYQLLLKDGEAEVRAAAAHKLKAFCENLSTEDREQTIMNHILPYVKDLVVDANQHVKSALASVIMGLSPILGKDNTIEHLLPLFLSQLKDECPEVRLNIISNLDCVNQVIGIRQLSQSLLPAIVELAEDTKWRVRLAIIEYMPLLAGQLGVEFFDEKLNALCMAWLVDHVFAIREAATSILKKLVDQFGPDWAQQNTVIPKVLAMSKDQNYLHRMTCLFCINVLAEAVGPDITVNAMLPVVLQLSSDAVANVRFNVCKTIMKMTPLLDQRVVTMQIKPALDKLSADADIDVKYFATEAAAGCS</sequence>
<dbReference type="InterPro" id="IPR016024">
    <property type="entry name" value="ARM-type_fold"/>
</dbReference>